<feature type="transmembrane region" description="Helical" evidence="4">
    <location>
        <begin position="378"/>
        <end position="395"/>
    </location>
</feature>
<evidence type="ECO:0000256" key="2">
    <source>
        <dbReference type="ARBA" id="ARBA00022827"/>
    </source>
</evidence>
<dbReference type="PRINTS" id="PR00420">
    <property type="entry name" value="RNGMNOXGNASE"/>
</dbReference>
<keyword evidence="3" id="KW-0560">Oxidoreductase</keyword>
<feature type="domain" description="FAD-binding" evidence="5">
    <location>
        <begin position="2"/>
        <end position="326"/>
    </location>
</feature>
<keyword evidence="4" id="KW-1133">Transmembrane helix</keyword>
<dbReference type="GO" id="GO:0016491">
    <property type="term" value="F:oxidoreductase activity"/>
    <property type="evidence" value="ECO:0007669"/>
    <property type="project" value="UniProtKB-KW"/>
</dbReference>
<dbReference type="InterPro" id="IPR051704">
    <property type="entry name" value="FAD_aromatic-hydroxylase"/>
</dbReference>
<name>A0A395NIH1_TRIAR</name>
<evidence type="ECO:0000256" key="1">
    <source>
        <dbReference type="ARBA" id="ARBA00022630"/>
    </source>
</evidence>
<keyword evidence="4" id="KW-0472">Membrane</keyword>
<dbReference type="InterPro" id="IPR036188">
    <property type="entry name" value="FAD/NAD-bd_sf"/>
</dbReference>
<dbReference type="Gene3D" id="3.50.50.60">
    <property type="entry name" value="FAD/NAD(P)-binding domain"/>
    <property type="match status" value="1"/>
</dbReference>
<keyword evidence="4" id="KW-0812">Transmembrane</keyword>
<accession>A0A395NIH1</accession>
<dbReference type="PANTHER" id="PTHR46865:SF7">
    <property type="entry name" value="MONOOXYGENASE, PUTATIVE (AFU_ORTHOLOGUE AFUA_8G07040)-RELATED"/>
    <property type="match status" value="1"/>
</dbReference>
<dbReference type="AlphaFoldDB" id="A0A395NIH1"/>
<keyword evidence="1" id="KW-0285">Flavoprotein</keyword>
<protein>
    <recommendedName>
        <fullName evidence="5">FAD-binding domain-containing protein</fullName>
    </recommendedName>
</protein>
<proteinExistence type="predicted"/>
<organism evidence="6 7">
    <name type="scientific">Trichoderma arundinaceum</name>
    <dbReference type="NCBI Taxonomy" id="490622"/>
    <lineage>
        <taxon>Eukaryota</taxon>
        <taxon>Fungi</taxon>
        <taxon>Dikarya</taxon>
        <taxon>Ascomycota</taxon>
        <taxon>Pezizomycotina</taxon>
        <taxon>Sordariomycetes</taxon>
        <taxon>Hypocreomycetidae</taxon>
        <taxon>Hypocreales</taxon>
        <taxon>Hypocreaceae</taxon>
        <taxon>Trichoderma</taxon>
    </lineage>
</organism>
<dbReference type="Proteomes" id="UP000266272">
    <property type="component" value="Unassembled WGS sequence"/>
</dbReference>
<evidence type="ECO:0000313" key="7">
    <source>
        <dbReference type="Proteomes" id="UP000266272"/>
    </source>
</evidence>
<dbReference type="InterPro" id="IPR002938">
    <property type="entry name" value="FAD-bd"/>
</dbReference>
<dbReference type="PANTHER" id="PTHR46865">
    <property type="entry name" value="OXIDOREDUCTASE-RELATED"/>
    <property type="match status" value="1"/>
</dbReference>
<dbReference type="STRING" id="490622.A0A395NIH1"/>
<keyword evidence="7" id="KW-1185">Reference proteome</keyword>
<dbReference type="SUPFAM" id="SSF51905">
    <property type="entry name" value="FAD/NAD(P)-binding domain"/>
    <property type="match status" value="1"/>
</dbReference>
<dbReference type="EMBL" id="PXOA01000403">
    <property type="protein sequence ID" value="RFU75885.1"/>
    <property type="molecule type" value="Genomic_DNA"/>
</dbReference>
<dbReference type="Pfam" id="PF01494">
    <property type="entry name" value="FAD_binding_3"/>
    <property type="match status" value="1"/>
</dbReference>
<comment type="caution">
    <text evidence="6">The sequence shown here is derived from an EMBL/GenBank/DDBJ whole genome shotgun (WGS) entry which is preliminary data.</text>
</comment>
<evidence type="ECO:0000256" key="3">
    <source>
        <dbReference type="ARBA" id="ARBA00023002"/>
    </source>
</evidence>
<dbReference type="GO" id="GO:0071949">
    <property type="term" value="F:FAD binding"/>
    <property type="evidence" value="ECO:0007669"/>
    <property type="project" value="InterPro"/>
</dbReference>
<sequence length="421" mass="47031">MKVLISGAGIAGNGLAFWLSKLGHNVTVIERSPELRTTGLQVDLRGPGVQVLKRMGLDQAFRARSVPEQGIAIVDSSDRRWAYFGVNKTGKGLQSFTTEYEIMRGDLCRIMHDAIKEKVAFRFGVWIDSFKQMNNSVEVQFSDGKTDRFDFLVGADGMGSNTRKLMLGPGAEDAFRPIRGSYTAYFTIPRPIQEGEEYSCTFYLATGRRAIMTRRHSPQEMQVYLPCNMDSERMKQAYRDGVDEQKKALAEAFDDAGWKAKDILRDMKITENFYCERLGLIKLDSWFSGNVALVGDAAYCPSALTGMGTTCAIVGAYIMAGEISRHCGNAKDGAREPSDGLDVALKAYDDNFRPFMEQVTRGVGDDGIFWHLMPSSKFAVALVNLMIGIVAFLRLDFFGKWILKENVKGWKLPDYDGLEKH</sequence>
<gene>
    <name evidence="6" type="ORF">TARUN_6347</name>
</gene>
<keyword evidence="2" id="KW-0274">FAD</keyword>
<reference evidence="6 7" key="1">
    <citation type="journal article" date="2018" name="PLoS Pathog.">
        <title>Evolution of structural diversity of trichothecenes, a family of toxins produced by plant pathogenic and entomopathogenic fungi.</title>
        <authorList>
            <person name="Proctor R.H."/>
            <person name="McCormick S.P."/>
            <person name="Kim H.S."/>
            <person name="Cardoza R.E."/>
            <person name="Stanley A.M."/>
            <person name="Lindo L."/>
            <person name="Kelly A."/>
            <person name="Brown D.W."/>
            <person name="Lee T."/>
            <person name="Vaughan M.M."/>
            <person name="Alexander N.J."/>
            <person name="Busman M."/>
            <person name="Gutierrez S."/>
        </authorList>
    </citation>
    <scope>NUCLEOTIDE SEQUENCE [LARGE SCALE GENOMIC DNA]</scope>
    <source>
        <strain evidence="6 7">IBT 40837</strain>
    </source>
</reference>
<evidence type="ECO:0000259" key="5">
    <source>
        <dbReference type="Pfam" id="PF01494"/>
    </source>
</evidence>
<evidence type="ECO:0000256" key="4">
    <source>
        <dbReference type="SAM" id="Phobius"/>
    </source>
</evidence>
<dbReference type="OrthoDB" id="655030at2759"/>
<evidence type="ECO:0000313" key="6">
    <source>
        <dbReference type="EMBL" id="RFU75885.1"/>
    </source>
</evidence>